<feature type="region of interest" description="Disordered" evidence="1">
    <location>
        <begin position="241"/>
        <end position="262"/>
    </location>
</feature>
<keyword evidence="2" id="KW-1185">Reference proteome</keyword>
<dbReference type="PANTHER" id="PTHR33312">
    <property type="entry name" value="MEMBRANE-ASSOCIATED KINASE REGULATOR 4-RELATED"/>
    <property type="match status" value="1"/>
</dbReference>
<feature type="region of interest" description="Disordered" evidence="1">
    <location>
        <begin position="32"/>
        <end position="62"/>
    </location>
</feature>
<dbReference type="GO" id="GO:0005886">
    <property type="term" value="C:plasma membrane"/>
    <property type="evidence" value="ECO:0007669"/>
    <property type="project" value="InterPro"/>
</dbReference>
<dbReference type="Proteomes" id="UP000515123">
    <property type="component" value="Linkage group 4"/>
</dbReference>
<keyword evidence="3" id="KW-0418">Kinase</keyword>
<evidence type="ECO:0000313" key="2">
    <source>
        <dbReference type="Proteomes" id="UP000515123"/>
    </source>
</evidence>
<proteinExistence type="predicted"/>
<dbReference type="GO" id="GO:0019210">
    <property type="term" value="F:kinase inhibitor activity"/>
    <property type="evidence" value="ECO:0007669"/>
    <property type="project" value="InterPro"/>
</dbReference>
<gene>
    <name evidence="3" type="primary">LOC109708510</name>
</gene>
<dbReference type="PANTHER" id="PTHR33312:SF21">
    <property type="entry name" value="MEMBRANE-ASSOCIATED KINASE REGULATOR 3-RELATED"/>
    <property type="match status" value="1"/>
</dbReference>
<keyword evidence="3" id="KW-0808">Transferase</keyword>
<evidence type="ECO:0000313" key="3">
    <source>
        <dbReference type="RefSeq" id="XP_020085878.1"/>
    </source>
</evidence>
<sequence length="336" mass="37462">MEKTPPSNDHLLVVVEEDYIDMDLSSSTITSLCRSRSSSPPHSKEFEFQMSTNTQEKETTTSPADELFYKGNLLPLHLPPRLQMVQQLLNNTQTTNSAAEENIDTTTTTTITTTSVNVETNPEDYLECSARLIQSNPKRSWSKKLKLIRQTHLGTKIKASRDYIKSLFTKPSSSNDDNVYTKEGRKKDSLSQILQERYLVTETSATTLKSRIDREKLTEEDMGHRKSFSGIIKWRLTTKSSSSSSASSSCSSSFSSSSSSLGGNLSGLNQIRMLKRSNSVNSEGESSIQGAIAYCKKTQEMVSARKSVSDVGFYSFSVPNITTACESQERRELYRG</sequence>
<dbReference type="AlphaFoldDB" id="A0A6P5EXF3"/>
<organism evidence="2 3">
    <name type="scientific">Ananas comosus</name>
    <name type="common">Pineapple</name>
    <name type="synonym">Ananas ananas</name>
    <dbReference type="NCBI Taxonomy" id="4615"/>
    <lineage>
        <taxon>Eukaryota</taxon>
        <taxon>Viridiplantae</taxon>
        <taxon>Streptophyta</taxon>
        <taxon>Embryophyta</taxon>
        <taxon>Tracheophyta</taxon>
        <taxon>Spermatophyta</taxon>
        <taxon>Magnoliopsida</taxon>
        <taxon>Liliopsida</taxon>
        <taxon>Poales</taxon>
        <taxon>Bromeliaceae</taxon>
        <taxon>Bromelioideae</taxon>
        <taxon>Ananas</taxon>
    </lineage>
</organism>
<feature type="compositionally biased region" description="Polar residues" evidence="1">
    <location>
        <begin position="32"/>
        <end position="41"/>
    </location>
</feature>
<evidence type="ECO:0000256" key="1">
    <source>
        <dbReference type="SAM" id="MobiDB-lite"/>
    </source>
</evidence>
<dbReference type="Gramene" id="Aco010992.1.mrna1">
    <property type="protein sequence ID" value="Aco010992.1.mrna1.cds1"/>
    <property type="gene ID" value="Aco010992.1.path1"/>
</dbReference>
<dbReference type="InterPro" id="IPR039620">
    <property type="entry name" value="BKI1/MAKR1/3/4"/>
</dbReference>
<feature type="compositionally biased region" description="Low complexity" evidence="1">
    <location>
        <begin position="241"/>
        <end position="260"/>
    </location>
</feature>
<reference evidence="2" key="1">
    <citation type="journal article" date="2015" name="Nat. Genet.">
        <title>The pineapple genome and the evolution of CAM photosynthesis.</title>
        <authorList>
            <person name="Ming R."/>
            <person name="VanBuren R."/>
            <person name="Wai C.M."/>
            <person name="Tang H."/>
            <person name="Schatz M.C."/>
            <person name="Bowers J.E."/>
            <person name="Lyons E."/>
            <person name="Wang M.L."/>
            <person name="Chen J."/>
            <person name="Biggers E."/>
            <person name="Zhang J."/>
            <person name="Huang L."/>
            <person name="Zhang L."/>
            <person name="Miao W."/>
            <person name="Zhang J."/>
            <person name="Ye Z."/>
            <person name="Miao C."/>
            <person name="Lin Z."/>
            <person name="Wang H."/>
            <person name="Zhou H."/>
            <person name="Yim W.C."/>
            <person name="Priest H.D."/>
            <person name="Zheng C."/>
            <person name="Woodhouse M."/>
            <person name="Edger P.P."/>
            <person name="Guyot R."/>
            <person name="Guo H.B."/>
            <person name="Guo H."/>
            <person name="Zheng G."/>
            <person name="Singh R."/>
            <person name="Sharma A."/>
            <person name="Min X."/>
            <person name="Zheng Y."/>
            <person name="Lee H."/>
            <person name="Gurtowski J."/>
            <person name="Sedlazeck F.J."/>
            <person name="Harkess A."/>
            <person name="McKain M.R."/>
            <person name="Liao Z."/>
            <person name="Fang J."/>
            <person name="Liu J."/>
            <person name="Zhang X."/>
            <person name="Zhang Q."/>
            <person name="Hu W."/>
            <person name="Qin Y."/>
            <person name="Wang K."/>
            <person name="Chen L.Y."/>
            <person name="Shirley N."/>
            <person name="Lin Y.R."/>
            <person name="Liu L.Y."/>
            <person name="Hernandez A.G."/>
            <person name="Wright C.L."/>
            <person name="Bulone V."/>
            <person name="Tuskan G.A."/>
            <person name="Heath K."/>
            <person name="Zee F."/>
            <person name="Moore P.H."/>
            <person name="Sunkar R."/>
            <person name="Leebens-Mack J.H."/>
            <person name="Mockler T."/>
            <person name="Bennetzen J.L."/>
            <person name="Freeling M."/>
            <person name="Sankoff D."/>
            <person name="Paterson A.H."/>
            <person name="Zhu X."/>
            <person name="Yang X."/>
            <person name="Smith J.A."/>
            <person name="Cushman J.C."/>
            <person name="Paull R.E."/>
            <person name="Yu Q."/>
        </authorList>
    </citation>
    <scope>NUCLEOTIDE SEQUENCE [LARGE SCALE GENOMIC DNA]</scope>
    <source>
        <strain evidence="2">cv. F153</strain>
    </source>
</reference>
<accession>A0A6P5EXF3</accession>
<dbReference type="GeneID" id="109708510"/>
<dbReference type="OrthoDB" id="1938320at2759"/>
<dbReference type="GO" id="GO:0016301">
    <property type="term" value="F:kinase activity"/>
    <property type="evidence" value="ECO:0007669"/>
    <property type="project" value="UniProtKB-KW"/>
</dbReference>
<dbReference type="RefSeq" id="XP_020085878.1">
    <property type="nucleotide sequence ID" value="XM_020230289.1"/>
</dbReference>
<protein>
    <submittedName>
        <fullName evidence="3">Probable membrane-associated kinase regulator 4</fullName>
    </submittedName>
</protein>
<reference evidence="3" key="2">
    <citation type="submission" date="2025-08" db="UniProtKB">
        <authorList>
            <consortium name="RefSeq"/>
        </authorList>
    </citation>
    <scope>IDENTIFICATION</scope>
    <source>
        <tissue evidence="3">Leaf</tissue>
    </source>
</reference>
<name>A0A6P5EXF3_ANACO</name>